<protein>
    <submittedName>
        <fullName evidence="6">COesterase domain-containing protein</fullName>
    </submittedName>
</protein>
<dbReference type="Gene3D" id="3.40.50.1820">
    <property type="entry name" value="alpha/beta hydrolase"/>
    <property type="match status" value="1"/>
</dbReference>
<dbReference type="PANTHER" id="PTHR43918:SF15">
    <property type="entry name" value="CARBOXYLIC ESTER HYDROLASE"/>
    <property type="match status" value="1"/>
</dbReference>
<dbReference type="InterPro" id="IPR002018">
    <property type="entry name" value="CarbesteraseB"/>
</dbReference>
<comment type="similarity">
    <text evidence="1">Belongs to the type-B carboxylesterase/lipase family.</text>
</comment>
<dbReference type="Proteomes" id="UP000035680">
    <property type="component" value="Unassembled WGS sequence"/>
</dbReference>
<evidence type="ECO:0000256" key="2">
    <source>
        <dbReference type="ARBA" id="ARBA00022487"/>
    </source>
</evidence>
<dbReference type="InterPro" id="IPR029058">
    <property type="entry name" value="AB_hydrolase_fold"/>
</dbReference>
<keyword evidence="2" id="KW-0719">Serine esterase</keyword>
<reference evidence="5" key="1">
    <citation type="submission" date="2014-07" db="EMBL/GenBank/DDBJ databases">
        <authorList>
            <person name="Martin A.A"/>
            <person name="De Silva N."/>
        </authorList>
    </citation>
    <scope>NUCLEOTIDE SEQUENCE</scope>
</reference>
<evidence type="ECO:0000256" key="3">
    <source>
        <dbReference type="ARBA" id="ARBA00022801"/>
    </source>
</evidence>
<dbReference type="AlphaFoldDB" id="A0A0K0FGP7"/>
<evidence type="ECO:0000313" key="6">
    <source>
        <dbReference type="WBParaSite" id="SVE_0805200.1"/>
    </source>
</evidence>
<dbReference type="WBParaSite" id="SVE_0805200.1">
    <property type="protein sequence ID" value="SVE_0805200.1"/>
    <property type="gene ID" value="SVE_0805200"/>
</dbReference>
<accession>A0A0K0FGP7</accession>
<dbReference type="InterPro" id="IPR050654">
    <property type="entry name" value="AChE-related_enzymes"/>
</dbReference>
<dbReference type="Pfam" id="PF00135">
    <property type="entry name" value="COesterase"/>
    <property type="match status" value="1"/>
</dbReference>
<dbReference type="GO" id="GO:0005886">
    <property type="term" value="C:plasma membrane"/>
    <property type="evidence" value="ECO:0007669"/>
    <property type="project" value="TreeGrafter"/>
</dbReference>
<dbReference type="STRING" id="75913.A0A0K0FGP7"/>
<evidence type="ECO:0000313" key="5">
    <source>
        <dbReference type="Proteomes" id="UP000035680"/>
    </source>
</evidence>
<dbReference type="GO" id="GO:0019695">
    <property type="term" value="P:choline metabolic process"/>
    <property type="evidence" value="ECO:0007669"/>
    <property type="project" value="TreeGrafter"/>
</dbReference>
<keyword evidence="5" id="KW-1185">Reference proteome</keyword>
<dbReference type="PANTHER" id="PTHR43918">
    <property type="entry name" value="ACETYLCHOLINESTERASE"/>
    <property type="match status" value="1"/>
</dbReference>
<dbReference type="GO" id="GO:0003990">
    <property type="term" value="F:acetylcholinesterase activity"/>
    <property type="evidence" value="ECO:0007669"/>
    <property type="project" value="TreeGrafter"/>
</dbReference>
<keyword evidence="3" id="KW-0378">Hydrolase</keyword>
<evidence type="ECO:0000259" key="4">
    <source>
        <dbReference type="Pfam" id="PF00135"/>
    </source>
</evidence>
<evidence type="ECO:0000256" key="1">
    <source>
        <dbReference type="ARBA" id="ARBA00005964"/>
    </source>
</evidence>
<dbReference type="GO" id="GO:0006581">
    <property type="term" value="P:acetylcholine catabolic process"/>
    <property type="evidence" value="ECO:0007669"/>
    <property type="project" value="TreeGrafter"/>
</dbReference>
<reference evidence="6" key="2">
    <citation type="submission" date="2015-08" db="UniProtKB">
        <authorList>
            <consortium name="WormBaseParasite"/>
        </authorList>
    </citation>
    <scope>IDENTIFICATION</scope>
</reference>
<name>A0A0K0FGP7_STRVS</name>
<proteinExistence type="inferred from homology"/>
<dbReference type="SUPFAM" id="SSF53474">
    <property type="entry name" value="alpha/beta-Hydrolases"/>
    <property type="match status" value="1"/>
</dbReference>
<organism evidence="5 6">
    <name type="scientific">Strongyloides venezuelensis</name>
    <name type="common">Threadworm</name>
    <dbReference type="NCBI Taxonomy" id="75913"/>
    <lineage>
        <taxon>Eukaryota</taxon>
        <taxon>Metazoa</taxon>
        <taxon>Ecdysozoa</taxon>
        <taxon>Nematoda</taxon>
        <taxon>Chromadorea</taxon>
        <taxon>Rhabditida</taxon>
        <taxon>Tylenchina</taxon>
        <taxon>Panagrolaimomorpha</taxon>
        <taxon>Strongyloidoidea</taxon>
        <taxon>Strongyloididae</taxon>
        <taxon>Strongyloides</taxon>
    </lineage>
</organism>
<sequence>MSFLDHQMVMKMVYENIGKFGGKKNMITLFEESAGRASVTAPLFSEGSYNYFRASAKLHNNMIATSKDAFAPINEDRVFFKGSVKGKFKKTDVKNDVDLLYGRNADEGTYFTIKHLSKLLCAFDPKNIPNLLITNVHLVNLLSKVLSKWQELYLNLMKKKQVNYLQYTMQSTQLGQDEK</sequence>
<feature type="domain" description="Carboxylesterase type B" evidence="4">
    <location>
        <begin position="2"/>
        <end position="53"/>
    </location>
</feature>
<dbReference type="GO" id="GO:0005615">
    <property type="term" value="C:extracellular space"/>
    <property type="evidence" value="ECO:0007669"/>
    <property type="project" value="TreeGrafter"/>
</dbReference>